<gene>
    <name evidence="1" type="ORF">BCR37DRAFT_386148</name>
</gene>
<name>A0A1Y2FL81_PROLT</name>
<dbReference type="Proteomes" id="UP000193685">
    <property type="component" value="Unassembled WGS sequence"/>
</dbReference>
<dbReference type="EMBL" id="MCFI01000005">
    <property type="protein sequence ID" value="ORY84761.1"/>
    <property type="molecule type" value="Genomic_DNA"/>
</dbReference>
<comment type="caution">
    <text evidence="1">The sequence shown here is derived from an EMBL/GenBank/DDBJ whole genome shotgun (WGS) entry which is preliminary data.</text>
</comment>
<dbReference type="AlphaFoldDB" id="A0A1Y2FL81"/>
<protein>
    <submittedName>
        <fullName evidence="1">Uncharacterized protein</fullName>
    </submittedName>
</protein>
<proteinExistence type="predicted"/>
<reference evidence="1 2" key="1">
    <citation type="submission" date="2016-07" db="EMBL/GenBank/DDBJ databases">
        <title>Pervasive Adenine N6-methylation of Active Genes in Fungi.</title>
        <authorList>
            <consortium name="DOE Joint Genome Institute"/>
            <person name="Mondo S.J."/>
            <person name="Dannebaum R.O."/>
            <person name="Kuo R.C."/>
            <person name="Labutti K."/>
            <person name="Haridas S."/>
            <person name="Kuo A."/>
            <person name="Salamov A."/>
            <person name="Ahrendt S.R."/>
            <person name="Lipzen A."/>
            <person name="Sullivan W."/>
            <person name="Andreopoulos W.B."/>
            <person name="Clum A."/>
            <person name="Lindquist E."/>
            <person name="Daum C."/>
            <person name="Ramamoorthy G.K."/>
            <person name="Gryganskyi A."/>
            <person name="Culley D."/>
            <person name="Magnuson J.K."/>
            <person name="James T.Y."/>
            <person name="O'Malley M.A."/>
            <person name="Stajich J.E."/>
            <person name="Spatafora J.W."/>
            <person name="Visel A."/>
            <person name="Grigoriev I.V."/>
        </authorList>
    </citation>
    <scope>NUCLEOTIDE SEQUENCE [LARGE SCALE GENOMIC DNA]</scope>
    <source>
        <strain evidence="1 2">12-1054</strain>
    </source>
</reference>
<sequence length="224" mass="24330">MIKSSAILISLGAYSVLSKPSSPTPSNSAFTLAASLISKPDSSSVDVDHGISQVFSGWQVVPHEGQLVLAPKKNSKLQVTFNGGWTWTGLVPFVLSSSAELGLPTLQKPHNISQQTIHAVNDASNGKNGLYYDDSEASILDLTWTTSLDKKTNVWYLTPNTQKHNDLLLVACIEGSHDGQPDFMPLKFKTPLEAQSTGNSKCSAVDLVLTYSSDDRDRLPRKWD</sequence>
<organism evidence="1 2">
    <name type="scientific">Protomyces lactucae-debilis</name>
    <dbReference type="NCBI Taxonomy" id="2754530"/>
    <lineage>
        <taxon>Eukaryota</taxon>
        <taxon>Fungi</taxon>
        <taxon>Dikarya</taxon>
        <taxon>Ascomycota</taxon>
        <taxon>Taphrinomycotina</taxon>
        <taxon>Taphrinomycetes</taxon>
        <taxon>Taphrinales</taxon>
        <taxon>Protomycetaceae</taxon>
        <taxon>Protomyces</taxon>
    </lineage>
</organism>
<accession>A0A1Y2FL81</accession>
<evidence type="ECO:0000313" key="1">
    <source>
        <dbReference type="EMBL" id="ORY84761.1"/>
    </source>
</evidence>
<dbReference type="GeneID" id="63787017"/>
<dbReference type="RefSeq" id="XP_040726544.1">
    <property type="nucleotide sequence ID" value="XM_040870418.1"/>
</dbReference>
<keyword evidence="2" id="KW-1185">Reference proteome</keyword>
<evidence type="ECO:0000313" key="2">
    <source>
        <dbReference type="Proteomes" id="UP000193685"/>
    </source>
</evidence>